<dbReference type="InterPro" id="IPR045084">
    <property type="entry name" value="AIB/MYC-like"/>
</dbReference>
<proteinExistence type="predicted"/>
<feature type="region of interest" description="Disordered" evidence="6">
    <location>
        <begin position="420"/>
        <end position="441"/>
    </location>
</feature>
<feature type="compositionally biased region" description="Polar residues" evidence="6">
    <location>
        <begin position="328"/>
        <end position="338"/>
    </location>
</feature>
<feature type="compositionally biased region" description="Basic and acidic residues" evidence="6">
    <location>
        <begin position="370"/>
        <end position="384"/>
    </location>
</feature>
<evidence type="ECO:0000256" key="1">
    <source>
        <dbReference type="ARBA" id="ARBA00004123"/>
    </source>
</evidence>
<keyword evidence="2 5" id="KW-0805">Transcription regulation</keyword>
<dbReference type="GO" id="GO:0003700">
    <property type="term" value="F:DNA-binding transcription factor activity"/>
    <property type="evidence" value="ECO:0007669"/>
    <property type="project" value="InterPro"/>
</dbReference>
<dbReference type="GO" id="GO:0000976">
    <property type="term" value="F:transcription cis-regulatory region binding"/>
    <property type="evidence" value="ECO:0007669"/>
    <property type="project" value="TreeGrafter"/>
</dbReference>
<reference evidence="8 9" key="1">
    <citation type="submission" date="2024-01" db="EMBL/GenBank/DDBJ databases">
        <title>The complete chloroplast genome sequence of Lithospermum erythrorhizon: insights into the phylogenetic relationship among Boraginaceae species and the maternal lineages of purple gromwells.</title>
        <authorList>
            <person name="Okada T."/>
            <person name="Watanabe K."/>
        </authorList>
    </citation>
    <scope>NUCLEOTIDE SEQUENCE [LARGE SCALE GENOMIC DNA]</scope>
</reference>
<evidence type="ECO:0000313" key="8">
    <source>
        <dbReference type="EMBL" id="GAA0185056.1"/>
    </source>
</evidence>
<dbReference type="EMBL" id="BAABME010012384">
    <property type="protein sequence ID" value="GAA0185056.1"/>
    <property type="molecule type" value="Genomic_DNA"/>
</dbReference>
<name>A0AAV3RYY7_LITER</name>
<dbReference type="InterPro" id="IPR025610">
    <property type="entry name" value="MYC/MYB_N"/>
</dbReference>
<dbReference type="Pfam" id="PF22754">
    <property type="entry name" value="bHLH-TF_ACT-like_plant"/>
    <property type="match status" value="1"/>
</dbReference>
<organism evidence="8 9">
    <name type="scientific">Lithospermum erythrorhizon</name>
    <name type="common">Purple gromwell</name>
    <name type="synonym">Lithospermum officinale var. erythrorhizon</name>
    <dbReference type="NCBI Taxonomy" id="34254"/>
    <lineage>
        <taxon>Eukaryota</taxon>
        <taxon>Viridiplantae</taxon>
        <taxon>Streptophyta</taxon>
        <taxon>Embryophyta</taxon>
        <taxon>Tracheophyta</taxon>
        <taxon>Spermatophyta</taxon>
        <taxon>Magnoliopsida</taxon>
        <taxon>eudicotyledons</taxon>
        <taxon>Gunneridae</taxon>
        <taxon>Pentapetalae</taxon>
        <taxon>asterids</taxon>
        <taxon>lamiids</taxon>
        <taxon>Boraginales</taxon>
        <taxon>Boraginaceae</taxon>
        <taxon>Boraginoideae</taxon>
        <taxon>Lithospermeae</taxon>
        <taxon>Lithospermum</taxon>
    </lineage>
</organism>
<protein>
    <recommendedName>
        <fullName evidence="5">Transcription factor</fullName>
        <shortName evidence="5">bHLH transcription factor</shortName>
    </recommendedName>
    <alternativeName>
        <fullName evidence="5">Basic helix-loop-helix protein</fullName>
    </alternativeName>
</protein>
<feature type="compositionally biased region" description="Basic and acidic residues" evidence="6">
    <location>
        <begin position="345"/>
        <end position="359"/>
    </location>
</feature>
<dbReference type="InterPro" id="IPR036638">
    <property type="entry name" value="HLH_DNA-bd_sf"/>
</dbReference>
<dbReference type="GO" id="GO:0046983">
    <property type="term" value="F:protein dimerization activity"/>
    <property type="evidence" value="ECO:0007669"/>
    <property type="project" value="InterPro"/>
</dbReference>
<dbReference type="Gene3D" id="4.10.280.10">
    <property type="entry name" value="Helix-loop-helix DNA-binding domain"/>
    <property type="match status" value="1"/>
</dbReference>
<evidence type="ECO:0000256" key="2">
    <source>
        <dbReference type="ARBA" id="ARBA00023015"/>
    </source>
</evidence>
<dbReference type="AlphaFoldDB" id="A0AAV3RYY7"/>
<keyword evidence="4 5" id="KW-0539">Nucleus</keyword>
<dbReference type="PROSITE" id="PS50888">
    <property type="entry name" value="BHLH"/>
    <property type="match status" value="1"/>
</dbReference>
<dbReference type="Pfam" id="PF14215">
    <property type="entry name" value="bHLH-MYC_N"/>
    <property type="match status" value="1"/>
</dbReference>
<feature type="region of interest" description="Disordered" evidence="6">
    <location>
        <begin position="311"/>
        <end position="384"/>
    </location>
</feature>
<keyword evidence="3 5" id="KW-0804">Transcription</keyword>
<dbReference type="GO" id="GO:0005634">
    <property type="term" value="C:nucleus"/>
    <property type="evidence" value="ECO:0007669"/>
    <property type="project" value="UniProtKB-SubCell"/>
</dbReference>
<evidence type="ECO:0000259" key="7">
    <source>
        <dbReference type="PROSITE" id="PS50888"/>
    </source>
</evidence>
<evidence type="ECO:0000256" key="6">
    <source>
        <dbReference type="SAM" id="MobiDB-lite"/>
    </source>
</evidence>
<keyword evidence="9" id="KW-1185">Reference proteome</keyword>
<gene>
    <name evidence="8" type="ORF">LIER_32344</name>
</gene>
<comment type="subcellular location">
    <subcellularLocation>
        <location evidence="1 5">Nucleus</location>
    </subcellularLocation>
</comment>
<evidence type="ECO:0000313" key="9">
    <source>
        <dbReference type="Proteomes" id="UP001454036"/>
    </source>
</evidence>
<evidence type="ECO:0000256" key="4">
    <source>
        <dbReference type="ARBA" id="ARBA00023242"/>
    </source>
</evidence>
<dbReference type="SUPFAM" id="SSF47459">
    <property type="entry name" value="HLH, helix-loop-helix DNA-binding domain"/>
    <property type="match status" value="1"/>
</dbReference>
<comment type="caution">
    <text evidence="8">The sequence shown here is derived from an EMBL/GenBank/DDBJ whole genome shotgun (WGS) entry which is preliminary data.</text>
</comment>
<dbReference type="InterPro" id="IPR054502">
    <property type="entry name" value="bHLH-TF_ACT-like_plant"/>
</dbReference>
<accession>A0AAV3RYY7</accession>
<feature type="domain" description="BHLH" evidence="7">
    <location>
        <begin position="373"/>
        <end position="423"/>
    </location>
</feature>
<dbReference type="PANTHER" id="PTHR11514:SF43">
    <property type="entry name" value="TRANSCRIPTION FACTOR MYC2"/>
    <property type="match status" value="1"/>
</dbReference>
<sequence length="534" mass="59264">MTMMEALSSDASPYWPPNSPTPASIITQLPNSLLAEPMLNQETLQHRLQALIEGVQERWTYAIFWQSSESMVLGWGDGYYKREEEKGRHKIASKTPVSLADQEHRNKVLRELNSLISGLESSPDEAVDEEVTDSKWFFLVSMTQSFVGGSGLPGRACFSLSLILVARAERLACSSCERAKQACSLGLQTMVLIPSANGVAELGSTELIFQIPFSLLVPYMNKVRVLLNIDSGMEMNSVHNGMKNSNTNISSNVQVNSFPSNDNKAILFGNENPTFSNLSDNPTPISVPQNQCFTKELNFLEFGYGGSNARNANSQTCRPESGEMLNFGESSGGPNSDNSDIEAFVVKEADSSRVVAPEKHPRKRGKKPTNGREEPLNHLKAERQKREKLNQRFYALRAVVPNVSGKDDLKTKFESLKKELLSSSKDSRYPTPPPPEKDAPKNIVVDDTMDVDVKIIGWDAMIRIQCSKKNHPAARLMAALMELDLDVNHASVSLVNDLMIQRPTVKMVSHCYTQKQLRTALTSRICGKMKCTFV</sequence>
<feature type="compositionally biased region" description="Basic residues" evidence="6">
    <location>
        <begin position="360"/>
        <end position="369"/>
    </location>
</feature>
<dbReference type="InterPro" id="IPR011598">
    <property type="entry name" value="bHLH_dom"/>
</dbReference>
<evidence type="ECO:0000256" key="3">
    <source>
        <dbReference type="ARBA" id="ARBA00023163"/>
    </source>
</evidence>
<evidence type="ECO:0000256" key="5">
    <source>
        <dbReference type="RuleBase" id="RU369104"/>
    </source>
</evidence>
<dbReference type="Proteomes" id="UP001454036">
    <property type="component" value="Unassembled WGS sequence"/>
</dbReference>
<dbReference type="PANTHER" id="PTHR11514">
    <property type="entry name" value="MYC"/>
    <property type="match status" value="1"/>
</dbReference>